<feature type="domain" description="Endonuclease/exonuclease/phosphatase" evidence="2">
    <location>
        <begin position="35"/>
        <end position="386"/>
    </location>
</feature>
<feature type="signal peptide" evidence="1">
    <location>
        <begin position="1"/>
        <end position="20"/>
    </location>
</feature>
<evidence type="ECO:0000256" key="1">
    <source>
        <dbReference type="SAM" id="SignalP"/>
    </source>
</evidence>
<keyword evidence="1" id="KW-0732">Signal</keyword>
<keyword evidence="3" id="KW-0540">Nuclease</keyword>
<reference evidence="3 4" key="1">
    <citation type="submission" date="2019-02" db="EMBL/GenBank/DDBJ databases">
        <title>Deep-cultivation of Planctomycetes and their phenomic and genomic characterization uncovers novel biology.</title>
        <authorList>
            <person name="Wiegand S."/>
            <person name="Jogler M."/>
            <person name="Boedeker C."/>
            <person name="Pinto D."/>
            <person name="Vollmers J."/>
            <person name="Rivas-Marin E."/>
            <person name="Kohn T."/>
            <person name="Peeters S.H."/>
            <person name="Heuer A."/>
            <person name="Rast P."/>
            <person name="Oberbeckmann S."/>
            <person name="Bunk B."/>
            <person name="Jeske O."/>
            <person name="Meyerdierks A."/>
            <person name="Storesund J.E."/>
            <person name="Kallscheuer N."/>
            <person name="Luecker S."/>
            <person name="Lage O.M."/>
            <person name="Pohl T."/>
            <person name="Merkel B.J."/>
            <person name="Hornburger P."/>
            <person name="Mueller R.-W."/>
            <person name="Bruemmer F."/>
            <person name="Labrenz M."/>
            <person name="Spormann A.M."/>
            <person name="Op Den Camp H."/>
            <person name="Overmann J."/>
            <person name="Amann R."/>
            <person name="Jetten M.S.M."/>
            <person name="Mascher T."/>
            <person name="Medema M.H."/>
            <person name="Devos D.P."/>
            <person name="Kaster A.-K."/>
            <person name="Ovreas L."/>
            <person name="Rohde M."/>
            <person name="Galperin M.Y."/>
            <person name="Jogler C."/>
        </authorList>
    </citation>
    <scope>NUCLEOTIDE SEQUENCE [LARGE SCALE GENOMIC DNA]</scope>
    <source>
        <strain evidence="3 4">Pla108</strain>
    </source>
</reference>
<feature type="chain" id="PRO_5023109504" evidence="1">
    <location>
        <begin position="21"/>
        <end position="398"/>
    </location>
</feature>
<accession>A0A5C6A235</accession>
<comment type="caution">
    <text evidence="3">The sequence shown here is derived from an EMBL/GenBank/DDBJ whole genome shotgun (WGS) entry which is preliminary data.</text>
</comment>
<dbReference type="Pfam" id="PF03372">
    <property type="entry name" value="Exo_endo_phos"/>
    <property type="match status" value="1"/>
</dbReference>
<dbReference type="SUPFAM" id="SSF56219">
    <property type="entry name" value="DNase I-like"/>
    <property type="match status" value="1"/>
</dbReference>
<dbReference type="AlphaFoldDB" id="A0A5C6A235"/>
<sequence length="398" mass="42897" precursor="true">MTRSLATLLLLGFVGRTAWAADPPPPAKGVLRVATYNVALYRGRSGQLAGELRSGNSQQAKQLAEVIQRVRPDVLLLCEIDYAPQDDPPRLFAELYAAKPQAEGLTGIDYPHRFAAPVNTGEPSGLDLDRDGQTDGPADAWGYGRYPGQYGMAVLSRWPINEAATRTFQQLRWAALPDANQPHDPATDEPYYPAEVWEQLRLPSKSFWDVVAMTPVGPLHLLCSHPTPPVFDGPEDRNGCRNADEVRLLTEYAAGRLSDYFIDDQGRSGVIAADEPLVVLGDLNADPNDGDGLREAINDLIAGPRMATDPKPTSAGAVAASERLADLNADHTGDAANDTGDFGPDGHGNLRIDYALPSEDLRVVGSGVYWPKPGEEGAEAAAASDHRMVWVDVATAER</sequence>
<organism evidence="3 4">
    <name type="scientific">Botrimarina colliarenosi</name>
    <dbReference type="NCBI Taxonomy" id="2528001"/>
    <lineage>
        <taxon>Bacteria</taxon>
        <taxon>Pseudomonadati</taxon>
        <taxon>Planctomycetota</taxon>
        <taxon>Planctomycetia</taxon>
        <taxon>Pirellulales</taxon>
        <taxon>Lacipirellulaceae</taxon>
        <taxon>Botrimarina</taxon>
    </lineage>
</organism>
<dbReference type="Gene3D" id="3.60.10.10">
    <property type="entry name" value="Endonuclease/exonuclease/phosphatase"/>
    <property type="match status" value="1"/>
</dbReference>
<name>A0A5C6A235_9BACT</name>
<dbReference type="EMBL" id="SJPR01000008">
    <property type="protein sequence ID" value="TWT93476.1"/>
    <property type="molecule type" value="Genomic_DNA"/>
</dbReference>
<dbReference type="InterPro" id="IPR005135">
    <property type="entry name" value="Endo/exonuclease/phosphatase"/>
</dbReference>
<dbReference type="OrthoDB" id="292013at2"/>
<proteinExistence type="predicted"/>
<evidence type="ECO:0000313" key="4">
    <source>
        <dbReference type="Proteomes" id="UP000317421"/>
    </source>
</evidence>
<dbReference type="InterPro" id="IPR036691">
    <property type="entry name" value="Endo/exonu/phosph_ase_sf"/>
</dbReference>
<protein>
    <submittedName>
        <fullName evidence="3">Endonuclease/Exonuclease/phosphatase family protein</fullName>
    </submittedName>
</protein>
<keyword evidence="3" id="KW-0255">Endonuclease</keyword>
<keyword evidence="4" id="KW-1185">Reference proteome</keyword>
<keyword evidence="3" id="KW-0269">Exonuclease</keyword>
<evidence type="ECO:0000313" key="3">
    <source>
        <dbReference type="EMBL" id="TWT93476.1"/>
    </source>
</evidence>
<dbReference type="GO" id="GO:0004519">
    <property type="term" value="F:endonuclease activity"/>
    <property type="evidence" value="ECO:0007669"/>
    <property type="project" value="UniProtKB-KW"/>
</dbReference>
<evidence type="ECO:0000259" key="2">
    <source>
        <dbReference type="Pfam" id="PF03372"/>
    </source>
</evidence>
<dbReference type="RefSeq" id="WP_146446644.1">
    <property type="nucleotide sequence ID" value="NZ_SJPR01000008.1"/>
</dbReference>
<keyword evidence="3" id="KW-0378">Hydrolase</keyword>
<dbReference type="GO" id="GO:0004527">
    <property type="term" value="F:exonuclease activity"/>
    <property type="evidence" value="ECO:0007669"/>
    <property type="project" value="UniProtKB-KW"/>
</dbReference>
<gene>
    <name evidence="3" type="ORF">Pla108_39700</name>
</gene>
<dbReference type="Proteomes" id="UP000317421">
    <property type="component" value="Unassembled WGS sequence"/>
</dbReference>